<dbReference type="Proteomes" id="UP000176282">
    <property type="component" value="Unassembled WGS sequence"/>
</dbReference>
<dbReference type="SMART" id="SM00228">
    <property type="entry name" value="PDZ"/>
    <property type="match status" value="1"/>
</dbReference>
<name>A0A1F6M3Z7_9BACT</name>
<dbReference type="NCBIfam" id="TIGR00054">
    <property type="entry name" value="RIP metalloprotease RseP"/>
    <property type="match status" value="1"/>
</dbReference>
<evidence type="ECO:0000256" key="9">
    <source>
        <dbReference type="ARBA" id="ARBA00023049"/>
    </source>
</evidence>
<dbReference type="InterPro" id="IPR004387">
    <property type="entry name" value="Pept_M50_Zn"/>
</dbReference>
<dbReference type="InterPro" id="IPR036034">
    <property type="entry name" value="PDZ_sf"/>
</dbReference>
<dbReference type="Pfam" id="PF17820">
    <property type="entry name" value="PDZ_6"/>
    <property type="match status" value="1"/>
</dbReference>
<evidence type="ECO:0000256" key="4">
    <source>
        <dbReference type="ARBA" id="ARBA00022670"/>
    </source>
</evidence>
<feature type="domain" description="PDZ" evidence="12">
    <location>
        <begin position="174"/>
        <end position="229"/>
    </location>
</feature>
<dbReference type="STRING" id="1798680.A3J66_03340"/>
<dbReference type="PROSITE" id="PS50106">
    <property type="entry name" value="PDZ"/>
    <property type="match status" value="1"/>
</dbReference>
<feature type="transmembrane region" description="Helical" evidence="11">
    <location>
        <begin position="331"/>
        <end position="353"/>
    </location>
</feature>
<dbReference type="PANTHER" id="PTHR42837">
    <property type="entry name" value="REGULATOR OF SIGMA-E PROTEASE RSEP"/>
    <property type="match status" value="1"/>
</dbReference>
<dbReference type="Gene3D" id="2.30.42.10">
    <property type="match status" value="1"/>
</dbReference>
<dbReference type="GO" id="GO:0046872">
    <property type="term" value="F:metal ion binding"/>
    <property type="evidence" value="ECO:0007669"/>
    <property type="project" value="UniProtKB-KW"/>
</dbReference>
<sequence>MVTALLFILVLSVLVVVHEFGHFITARKSGMRVYEFGLGFPPRACGIYKDPKTKKWVFVRVSKKNRDKKTQSNLANIVGGEEKEEEYPATLYSLNWLPIGGFVKIKGENGEATNESDSFGFQKTWKKSIVLVAGVTMNFLLAAVLLGFGFLIGLPAEISDRIGKDAIIVEPARVLVQQLENDSPAQQAGIQFGDVIVSINNVAITSTEQMISYVREHNTEQLAVVIEREKQQQTLSLTPTVVKEGEPARLGIVLAEAGVVRYPWYTAFFRGFYAAGISLVNIFISFYFLIKGLIVGQGLAFDVAGPVGIASIVGQSAALGIHYFINVAAMISLSLAAVNILPIPALDGGRLLFIIIEKIFRRPVPLKYEQAAHTIGFVLLLILIVVVTFRDIVHLF</sequence>
<keyword evidence="4 13" id="KW-0645">Protease</keyword>
<dbReference type="EMBL" id="MFQB01000037">
    <property type="protein sequence ID" value="OGH66344.1"/>
    <property type="molecule type" value="Genomic_DNA"/>
</dbReference>
<feature type="transmembrane region" description="Helical" evidence="11">
    <location>
        <begin position="6"/>
        <end position="24"/>
    </location>
</feature>
<proteinExistence type="inferred from homology"/>
<feature type="transmembrane region" description="Helical" evidence="11">
    <location>
        <begin position="299"/>
        <end position="325"/>
    </location>
</feature>
<comment type="cofactor">
    <cofactor evidence="1 11">
        <name>Zn(2+)</name>
        <dbReference type="ChEBI" id="CHEBI:29105"/>
    </cofactor>
</comment>
<dbReference type="InterPro" id="IPR041489">
    <property type="entry name" value="PDZ_6"/>
</dbReference>
<keyword evidence="5 11" id="KW-0812">Transmembrane</keyword>
<protein>
    <recommendedName>
        <fullName evidence="11">Zinc metalloprotease</fullName>
        <ecNumber evidence="11">3.4.24.-</ecNumber>
    </recommendedName>
</protein>
<feature type="transmembrane region" description="Helical" evidence="11">
    <location>
        <begin position="374"/>
        <end position="393"/>
    </location>
</feature>
<evidence type="ECO:0000256" key="7">
    <source>
        <dbReference type="ARBA" id="ARBA00022833"/>
    </source>
</evidence>
<keyword evidence="7 11" id="KW-0862">Zinc</keyword>
<evidence type="ECO:0000256" key="2">
    <source>
        <dbReference type="ARBA" id="ARBA00004141"/>
    </source>
</evidence>
<evidence type="ECO:0000256" key="10">
    <source>
        <dbReference type="ARBA" id="ARBA00023136"/>
    </source>
</evidence>
<accession>A0A1F6M3Z7</accession>
<dbReference type="CDD" id="cd23081">
    <property type="entry name" value="cpPDZ_EcRseP-like"/>
    <property type="match status" value="1"/>
</dbReference>
<keyword evidence="6 11" id="KW-0378">Hydrolase</keyword>
<comment type="similarity">
    <text evidence="3 11">Belongs to the peptidase M50B family.</text>
</comment>
<dbReference type="Pfam" id="PF02163">
    <property type="entry name" value="Peptidase_M50"/>
    <property type="match status" value="2"/>
</dbReference>
<keyword evidence="11" id="KW-0479">Metal-binding</keyword>
<evidence type="ECO:0000256" key="1">
    <source>
        <dbReference type="ARBA" id="ARBA00001947"/>
    </source>
</evidence>
<dbReference type="GO" id="GO:0004222">
    <property type="term" value="F:metalloendopeptidase activity"/>
    <property type="evidence" value="ECO:0007669"/>
    <property type="project" value="InterPro"/>
</dbReference>
<keyword evidence="10 11" id="KW-0472">Membrane</keyword>
<gene>
    <name evidence="13" type="ORF">A3J66_03340</name>
</gene>
<evidence type="ECO:0000256" key="5">
    <source>
        <dbReference type="ARBA" id="ARBA00022692"/>
    </source>
</evidence>
<evidence type="ECO:0000313" key="13">
    <source>
        <dbReference type="EMBL" id="OGH66344.1"/>
    </source>
</evidence>
<keyword evidence="8 11" id="KW-1133">Transmembrane helix</keyword>
<dbReference type="PANTHER" id="PTHR42837:SF2">
    <property type="entry name" value="MEMBRANE METALLOPROTEASE ARASP2, CHLOROPLASTIC-RELATED"/>
    <property type="match status" value="1"/>
</dbReference>
<evidence type="ECO:0000256" key="11">
    <source>
        <dbReference type="RuleBase" id="RU362031"/>
    </source>
</evidence>
<comment type="caution">
    <text evidence="13">The sequence shown here is derived from an EMBL/GenBank/DDBJ whole genome shotgun (WGS) entry which is preliminary data.</text>
</comment>
<evidence type="ECO:0000256" key="3">
    <source>
        <dbReference type="ARBA" id="ARBA00007931"/>
    </source>
</evidence>
<evidence type="ECO:0000259" key="12">
    <source>
        <dbReference type="PROSITE" id="PS50106"/>
    </source>
</evidence>
<feature type="transmembrane region" description="Helical" evidence="11">
    <location>
        <begin position="129"/>
        <end position="152"/>
    </location>
</feature>
<dbReference type="GO" id="GO:0006508">
    <property type="term" value="P:proteolysis"/>
    <property type="evidence" value="ECO:0007669"/>
    <property type="project" value="UniProtKB-KW"/>
</dbReference>
<keyword evidence="9 11" id="KW-0482">Metalloprotease</keyword>
<feature type="transmembrane region" description="Helical" evidence="11">
    <location>
        <begin position="271"/>
        <end position="290"/>
    </location>
</feature>
<evidence type="ECO:0000256" key="6">
    <source>
        <dbReference type="ARBA" id="ARBA00022801"/>
    </source>
</evidence>
<dbReference type="EC" id="3.4.24.-" evidence="11"/>
<organism evidence="13 14">
    <name type="scientific">Candidatus Magasanikbacteria bacterium RIFCSPHIGHO2_02_FULL_47_14</name>
    <dbReference type="NCBI Taxonomy" id="1798680"/>
    <lineage>
        <taxon>Bacteria</taxon>
        <taxon>Candidatus Magasanikiibacteriota</taxon>
    </lineage>
</organism>
<dbReference type="InterPro" id="IPR008915">
    <property type="entry name" value="Peptidase_M50"/>
</dbReference>
<dbReference type="InterPro" id="IPR001478">
    <property type="entry name" value="PDZ"/>
</dbReference>
<dbReference type="SUPFAM" id="SSF50156">
    <property type="entry name" value="PDZ domain-like"/>
    <property type="match status" value="1"/>
</dbReference>
<comment type="subcellular location">
    <subcellularLocation>
        <location evidence="2">Membrane</location>
        <topology evidence="2">Multi-pass membrane protein</topology>
    </subcellularLocation>
</comment>
<evidence type="ECO:0000256" key="8">
    <source>
        <dbReference type="ARBA" id="ARBA00022989"/>
    </source>
</evidence>
<dbReference type="GO" id="GO:0016020">
    <property type="term" value="C:membrane"/>
    <property type="evidence" value="ECO:0007669"/>
    <property type="project" value="UniProtKB-SubCell"/>
</dbReference>
<dbReference type="AlphaFoldDB" id="A0A1F6M3Z7"/>
<reference evidence="13 14" key="1">
    <citation type="journal article" date="2016" name="Nat. Commun.">
        <title>Thousands of microbial genomes shed light on interconnected biogeochemical processes in an aquifer system.</title>
        <authorList>
            <person name="Anantharaman K."/>
            <person name="Brown C.T."/>
            <person name="Hug L.A."/>
            <person name="Sharon I."/>
            <person name="Castelle C.J."/>
            <person name="Probst A.J."/>
            <person name="Thomas B.C."/>
            <person name="Singh A."/>
            <person name="Wilkins M.J."/>
            <person name="Karaoz U."/>
            <person name="Brodie E.L."/>
            <person name="Williams K.H."/>
            <person name="Hubbard S.S."/>
            <person name="Banfield J.F."/>
        </authorList>
    </citation>
    <scope>NUCLEOTIDE SEQUENCE [LARGE SCALE GENOMIC DNA]</scope>
</reference>
<evidence type="ECO:0000313" key="14">
    <source>
        <dbReference type="Proteomes" id="UP000176282"/>
    </source>
</evidence>